<dbReference type="AlphaFoldDB" id="A0A7G5FE86"/>
<dbReference type="RefSeq" id="WP_182385734.1">
    <property type="nucleotide sequence ID" value="NZ_CP059833.1"/>
</dbReference>
<dbReference type="Proteomes" id="UP000515570">
    <property type="component" value="Chromosome"/>
</dbReference>
<organism evidence="1 2">
    <name type="scientific">Corynebacterium hindlerae</name>
    <dbReference type="NCBI Taxonomy" id="699041"/>
    <lineage>
        <taxon>Bacteria</taxon>
        <taxon>Bacillati</taxon>
        <taxon>Actinomycetota</taxon>
        <taxon>Actinomycetes</taxon>
        <taxon>Mycobacteriales</taxon>
        <taxon>Corynebacteriaceae</taxon>
        <taxon>Corynebacterium</taxon>
    </lineage>
</organism>
<dbReference type="EMBL" id="CP059833">
    <property type="protein sequence ID" value="QMV84927.1"/>
    <property type="molecule type" value="Genomic_DNA"/>
</dbReference>
<keyword evidence="2" id="KW-1185">Reference proteome</keyword>
<sequence>MSEQYPRWTWTGNELHDSTGLLLATVRSDVIDIEGDRLLIESSPGPLRFRARATSTNGDVYTVYQRGFTVSTLVANCGDTSYALERTSVWRKERVIRGARGVLAHVRPMISGKVELIGTERAEILPTVHAVFLSWACVLVDSPVRRPRV</sequence>
<proteinExistence type="predicted"/>
<name>A0A7G5FE86_9CORY</name>
<accession>A0A7G5FE86</accession>
<gene>
    <name evidence="1" type="ORF">HW450_11410</name>
</gene>
<evidence type="ECO:0000313" key="1">
    <source>
        <dbReference type="EMBL" id="QMV84927.1"/>
    </source>
</evidence>
<reference evidence="1 2" key="1">
    <citation type="submission" date="2020-07" db="EMBL/GenBank/DDBJ databases">
        <title>non toxigenic Corynebacterium sp. nov from a clinical source.</title>
        <authorList>
            <person name="Bernier A.-M."/>
            <person name="Bernard K."/>
        </authorList>
    </citation>
    <scope>NUCLEOTIDE SEQUENCE [LARGE SCALE GENOMIC DNA]</scope>
    <source>
        <strain evidence="2">NML 93-0612</strain>
    </source>
</reference>
<evidence type="ECO:0000313" key="2">
    <source>
        <dbReference type="Proteomes" id="UP000515570"/>
    </source>
</evidence>
<protein>
    <submittedName>
        <fullName evidence="1">Uncharacterized protein</fullName>
    </submittedName>
</protein>